<accession>A0ABS8S9Z4</accession>
<gene>
    <name evidence="1" type="ORF">HAX54_029015</name>
</gene>
<keyword evidence="2" id="KW-1185">Reference proteome</keyword>
<proteinExistence type="predicted"/>
<dbReference type="EMBL" id="JACEIK010000358">
    <property type="protein sequence ID" value="MCD7455644.1"/>
    <property type="molecule type" value="Genomic_DNA"/>
</dbReference>
<feature type="non-terminal residue" evidence="1">
    <location>
        <position position="57"/>
    </location>
</feature>
<reference evidence="1 2" key="1">
    <citation type="journal article" date="2021" name="BMC Genomics">
        <title>Datura genome reveals duplications of psychoactive alkaloid biosynthetic genes and high mutation rate following tissue culture.</title>
        <authorList>
            <person name="Rajewski A."/>
            <person name="Carter-House D."/>
            <person name="Stajich J."/>
            <person name="Litt A."/>
        </authorList>
    </citation>
    <scope>NUCLEOTIDE SEQUENCE [LARGE SCALE GENOMIC DNA]</scope>
    <source>
        <strain evidence="1">AR-01</strain>
    </source>
</reference>
<protein>
    <submittedName>
        <fullName evidence="1">Uncharacterized protein</fullName>
    </submittedName>
</protein>
<organism evidence="1 2">
    <name type="scientific">Datura stramonium</name>
    <name type="common">Jimsonweed</name>
    <name type="synonym">Common thornapple</name>
    <dbReference type="NCBI Taxonomy" id="4076"/>
    <lineage>
        <taxon>Eukaryota</taxon>
        <taxon>Viridiplantae</taxon>
        <taxon>Streptophyta</taxon>
        <taxon>Embryophyta</taxon>
        <taxon>Tracheophyta</taxon>
        <taxon>Spermatophyta</taxon>
        <taxon>Magnoliopsida</taxon>
        <taxon>eudicotyledons</taxon>
        <taxon>Gunneridae</taxon>
        <taxon>Pentapetalae</taxon>
        <taxon>asterids</taxon>
        <taxon>lamiids</taxon>
        <taxon>Solanales</taxon>
        <taxon>Solanaceae</taxon>
        <taxon>Solanoideae</taxon>
        <taxon>Datureae</taxon>
        <taxon>Datura</taxon>
    </lineage>
</organism>
<name>A0ABS8S9Z4_DATST</name>
<dbReference type="Proteomes" id="UP000823775">
    <property type="component" value="Unassembled WGS sequence"/>
</dbReference>
<comment type="caution">
    <text evidence="1">The sequence shown here is derived from an EMBL/GenBank/DDBJ whole genome shotgun (WGS) entry which is preliminary data.</text>
</comment>
<feature type="non-terminal residue" evidence="1">
    <location>
        <position position="1"/>
    </location>
</feature>
<evidence type="ECO:0000313" key="2">
    <source>
        <dbReference type="Proteomes" id="UP000823775"/>
    </source>
</evidence>
<evidence type="ECO:0000313" key="1">
    <source>
        <dbReference type="EMBL" id="MCD7455644.1"/>
    </source>
</evidence>
<sequence>HWGRRPSAIRRSGSRPAVCQSIAGRKLATLFFCLSLAVLRQSADNLLQFAGILSVLP</sequence>